<evidence type="ECO:0000313" key="4">
    <source>
        <dbReference type="Proteomes" id="UP001253637"/>
    </source>
</evidence>
<evidence type="ECO:0000256" key="1">
    <source>
        <dbReference type="SAM" id="MobiDB-lite"/>
    </source>
</evidence>
<evidence type="ECO:0000256" key="2">
    <source>
        <dbReference type="SAM" id="Phobius"/>
    </source>
</evidence>
<keyword evidence="2" id="KW-0812">Transmembrane</keyword>
<feature type="compositionally biased region" description="Pro residues" evidence="1">
    <location>
        <begin position="279"/>
        <end position="293"/>
    </location>
</feature>
<sequence length="303" mass="34065">MPCVAHSSALLYQVSFFVRRFFIPFFFLFGVASMHPKRRLQWSAARSTRRALACRPIGQSGRRAQLHRLTAQQKGPPHEGKQALALFSLVACFGAPFFAWRGPCGSRRRGLCMRVSFSRKEILFVSSRFFRGLLFFWREIQPTRPAHASVQPVRAPVDFVWPSFFFYKRFFPVALRLFLPSAPTALGRLFPTLLFGHLFPLGPGFSVPCFLSFFLFLLYALCRGRLSFFFLGVCSFRCAVATGGIPHGRNPSTACSPLRRPLPFFCLCRRFAAAAARAPTPPVASPPPNPVPAPARTRPHHDA</sequence>
<name>A0A811BPZ5_9VIRU</name>
<evidence type="ECO:0008006" key="5">
    <source>
        <dbReference type="Google" id="ProtNLM"/>
    </source>
</evidence>
<dbReference type="Proteomes" id="UP001253637">
    <property type="component" value="Segment"/>
</dbReference>
<protein>
    <recommendedName>
        <fullName evidence="5">Transmembrane protein</fullName>
    </recommendedName>
</protein>
<feature type="transmembrane region" description="Helical" evidence="2">
    <location>
        <begin position="199"/>
        <end position="221"/>
    </location>
</feature>
<accession>A0A811BPZ5</accession>
<reference evidence="3" key="1">
    <citation type="submission" date="2021-04" db="EMBL/GenBank/DDBJ databases">
        <title>Draft Genome Sequence of Pandoravirus japonicus, Isolated from the Sabaishi River of Niigata, Japan.</title>
        <authorList>
            <person name="Hosokawa N."/>
            <person name="Takahashi H."/>
            <person name="Aoki K."/>
            <person name="Takemura M."/>
        </authorList>
    </citation>
    <scope>NUCLEOTIDE SEQUENCE</scope>
</reference>
<evidence type="ECO:0000313" key="3">
    <source>
        <dbReference type="EMBL" id="BCU03380.1"/>
    </source>
</evidence>
<dbReference type="EMBL" id="LC625835">
    <property type="protein sequence ID" value="BCU03380.1"/>
    <property type="molecule type" value="Genomic_DNA"/>
</dbReference>
<feature type="region of interest" description="Disordered" evidence="1">
    <location>
        <begin position="278"/>
        <end position="303"/>
    </location>
</feature>
<organism evidence="3 4">
    <name type="scientific">Pandoravirus japonicus</name>
    <dbReference type="NCBI Taxonomy" id="2823154"/>
    <lineage>
        <taxon>Viruses</taxon>
        <taxon>Pandoravirus</taxon>
    </lineage>
</organism>
<proteinExistence type="predicted"/>
<feature type="transmembrane region" description="Helical" evidence="2">
    <location>
        <begin position="83"/>
        <end position="102"/>
    </location>
</feature>
<keyword evidence="2" id="KW-1133">Transmembrane helix</keyword>
<feature type="transmembrane region" description="Helical" evidence="2">
    <location>
        <begin position="12"/>
        <end position="32"/>
    </location>
</feature>
<keyword evidence="2" id="KW-0472">Membrane</keyword>